<dbReference type="RefSeq" id="WP_378409275.1">
    <property type="nucleotide sequence ID" value="NZ_JBHTCS010000030.1"/>
</dbReference>
<proteinExistence type="predicted"/>
<dbReference type="Proteomes" id="UP001596484">
    <property type="component" value="Unassembled WGS sequence"/>
</dbReference>
<protein>
    <submittedName>
        <fullName evidence="7">GtrA family protein</fullName>
    </submittedName>
</protein>
<evidence type="ECO:0000256" key="3">
    <source>
        <dbReference type="ARBA" id="ARBA00022989"/>
    </source>
</evidence>
<evidence type="ECO:0000256" key="1">
    <source>
        <dbReference type="ARBA" id="ARBA00004141"/>
    </source>
</evidence>
<dbReference type="EMBL" id="JBHTCS010000030">
    <property type="protein sequence ID" value="MFC7451186.1"/>
    <property type="molecule type" value="Genomic_DNA"/>
</dbReference>
<feature type="transmembrane region" description="Helical" evidence="5">
    <location>
        <begin position="122"/>
        <end position="144"/>
    </location>
</feature>
<evidence type="ECO:0000256" key="4">
    <source>
        <dbReference type="ARBA" id="ARBA00023136"/>
    </source>
</evidence>
<organism evidence="7 8">
    <name type="scientific">Rhodococcus daqingensis</name>
    <dbReference type="NCBI Taxonomy" id="2479363"/>
    <lineage>
        <taxon>Bacteria</taxon>
        <taxon>Bacillati</taxon>
        <taxon>Actinomycetota</taxon>
        <taxon>Actinomycetes</taxon>
        <taxon>Mycobacteriales</taxon>
        <taxon>Nocardiaceae</taxon>
        <taxon>Rhodococcus</taxon>
    </lineage>
</organism>
<feature type="transmembrane region" description="Helical" evidence="5">
    <location>
        <begin position="57"/>
        <end position="78"/>
    </location>
</feature>
<comment type="caution">
    <text evidence="7">The sequence shown here is derived from an EMBL/GenBank/DDBJ whole genome shotgun (WGS) entry which is preliminary data.</text>
</comment>
<reference evidence="8" key="1">
    <citation type="journal article" date="2019" name="Int. J. Syst. Evol. Microbiol.">
        <title>The Global Catalogue of Microorganisms (GCM) 10K type strain sequencing project: providing services to taxonomists for standard genome sequencing and annotation.</title>
        <authorList>
            <consortium name="The Broad Institute Genomics Platform"/>
            <consortium name="The Broad Institute Genome Sequencing Center for Infectious Disease"/>
            <person name="Wu L."/>
            <person name="Ma J."/>
        </authorList>
    </citation>
    <scope>NUCLEOTIDE SEQUENCE [LARGE SCALE GENOMIC DNA]</scope>
    <source>
        <strain evidence="8">ICMP 19430</strain>
    </source>
</reference>
<feature type="transmembrane region" description="Helical" evidence="5">
    <location>
        <begin position="84"/>
        <end position="101"/>
    </location>
</feature>
<keyword evidence="8" id="KW-1185">Reference proteome</keyword>
<evidence type="ECO:0000313" key="7">
    <source>
        <dbReference type="EMBL" id="MFC7451186.1"/>
    </source>
</evidence>
<accession>A0ABW2S4Z7</accession>
<keyword evidence="3 5" id="KW-1133">Transmembrane helix</keyword>
<feature type="domain" description="GtrA/DPMS transmembrane" evidence="6">
    <location>
        <begin position="59"/>
        <end position="176"/>
    </location>
</feature>
<comment type="subcellular location">
    <subcellularLocation>
        <location evidence="1">Membrane</location>
        <topology evidence="1">Multi-pass membrane protein</topology>
    </subcellularLocation>
</comment>
<keyword evidence="4 5" id="KW-0472">Membrane</keyword>
<gene>
    <name evidence="7" type="ORF">ACFQS9_25145</name>
</gene>
<name>A0ABW2S4Z7_9NOCA</name>
<feature type="transmembrane region" description="Helical" evidence="5">
    <location>
        <begin position="150"/>
        <end position="170"/>
    </location>
</feature>
<evidence type="ECO:0000256" key="2">
    <source>
        <dbReference type="ARBA" id="ARBA00022692"/>
    </source>
</evidence>
<evidence type="ECO:0000313" key="8">
    <source>
        <dbReference type="Proteomes" id="UP001596484"/>
    </source>
</evidence>
<evidence type="ECO:0000256" key="5">
    <source>
        <dbReference type="SAM" id="Phobius"/>
    </source>
</evidence>
<dbReference type="Pfam" id="PF04138">
    <property type="entry name" value="GtrA_DPMS_TM"/>
    <property type="match status" value="1"/>
</dbReference>
<keyword evidence="2 5" id="KW-0812">Transmembrane</keyword>
<sequence length="177" mass="18780">MDDVITQGDGRGEVIADPAAAAPVRDDPHGTARESYPWIKGRTGRHRLRGDGVAAQFIRFVLVGGSSNIVYALVFLLLHSQGTFAANVAGVVISTALANELHRRLTFHASARVHWFPAQWEGGGLAVVGLLLSTVSLALLDFWLPAAGGAVQAILVVAVSAFVGVLRFLALRGWVFS</sequence>
<evidence type="ECO:0000259" key="6">
    <source>
        <dbReference type="Pfam" id="PF04138"/>
    </source>
</evidence>
<dbReference type="InterPro" id="IPR007267">
    <property type="entry name" value="GtrA_DPMS_TM"/>
</dbReference>